<organism evidence="1 2">
    <name type="scientific">Iodidimonas muriae</name>
    <dbReference type="NCBI Taxonomy" id="261467"/>
    <lineage>
        <taxon>Bacteria</taxon>
        <taxon>Pseudomonadati</taxon>
        <taxon>Pseudomonadota</taxon>
        <taxon>Alphaproteobacteria</taxon>
        <taxon>Iodidimonadales</taxon>
        <taxon>Iodidimonadaceae</taxon>
        <taxon>Iodidimonas</taxon>
    </lineage>
</organism>
<dbReference type="EMBL" id="BMOV01000003">
    <property type="protein sequence ID" value="GGO10391.1"/>
    <property type="molecule type" value="Genomic_DNA"/>
</dbReference>
<evidence type="ECO:0000313" key="1">
    <source>
        <dbReference type="EMBL" id="GGO10391.1"/>
    </source>
</evidence>
<sequence>MRPGWKKVAEYADNENFPREQVRDAVEAAVEKDWRKDISRALVSSIRDVLGGTTLFSDDTLRSIEDLRQTVSGSAMGNALLDHLACAIGGGMTGDAALQEAVVNTSVDQSARCARQVEEHYLRKSTVENSQDVRQRIEEAIQSTGFASLADRIVEPVSRHVPTVEKKDGVDDGVQI</sequence>
<proteinExistence type="predicted"/>
<comment type="caution">
    <text evidence="1">The sequence shown here is derived from an EMBL/GenBank/DDBJ whole genome shotgun (WGS) entry which is preliminary data.</text>
</comment>
<gene>
    <name evidence="1" type="ORF">GCM10007972_13130</name>
</gene>
<name>A0ABQ2LCQ1_9PROT</name>
<keyword evidence="2" id="KW-1185">Reference proteome</keyword>
<reference evidence="2" key="1">
    <citation type="journal article" date="2019" name="Int. J. Syst. Evol. Microbiol.">
        <title>The Global Catalogue of Microorganisms (GCM) 10K type strain sequencing project: providing services to taxonomists for standard genome sequencing and annotation.</title>
        <authorList>
            <consortium name="The Broad Institute Genomics Platform"/>
            <consortium name="The Broad Institute Genome Sequencing Center for Infectious Disease"/>
            <person name="Wu L."/>
            <person name="Ma J."/>
        </authorList>
    </citation>
    <scope>NUCLEOTIDE SEQUENCE [LARGE SCALE GENOMIC DNA]</scope>
    <source>
        <strain evidence="2">JCM 17843</strain>
    </source>
</reference>
<evidence type="ECO:0000313" key="2">
    <source>
        <dbReference type="Proteomes" id="UP000602381"/>
    </source>
</evidence>
<dbReference type="Proteomes" id="UP000602381">
    <property type="component" value="Unassembled WGS sequence"/>
</dbReference>
<accession>A0ABQ2LCQ1</accession>
<protein>
    <submittedName>
        <fullName evidence="1">Uncharacterized protein</fullName>
    </submittedName>
</protein>